<feature type="domain" description="Signal transduction histidine kinase subgroup 3 dimerisation and phosphoacceptor" evidence="5">
    <location>
        <begin position="47"/>
        <end position="107"/>
    </location>
</feature>
<comment type="caution">
    <text evidence="6">The sequence shown here is derived from an EMBL/GenBank/DDBJ whole genome shotgun (WGS) entry which is preliminary data.</text>
</comment>
<evidence type="ECO:0000313" key="7">
    <source>
        <dbReference type="Proteomes" id="UP000674234"/>
    </source>
</evidence>
<dbReference type="GO" id="GO:0046983">
    <property type="term" value="F:protein dimerization activity"/>
    <property type="evidence" value="ECO:0007669"/>
    <property type="project" value="InterPro"/>
</dbReference>
<keyword evidence="4" id="KW-1133">Transmembrane helix</keyword>
<reference evidence="6" key="1">
    <citation type="submission" date="2021-02" db="EMBL/GenBank/DDBJ databases">
        <title>Draft genome sequence of Microbispora sp. RL4-1S isolated from rice leaves in Thailand.</title>
        <authorList>
            <person name="Muangham S."/>
            <person name="Duangmal K."/>
        </authorList>
    </citation>
    <scope>NUCLEOTIDE SEQUENCE</scope>
    <source>
        <strain evidence="6">RL4-1S</strain>
    </source>
</reference>
<proteinExistence type="predicted"/>
<keyword evidence="2" id="KW-0418">Kinase</keyword>
<dbReference type="SUPFAM" id="SSF55874">
    <property type="entry name" value="ATPase domain of HSP90 chaperone/DNA topoisomerase II/histidine kinase"/>
    <property type="match status" value="1"/>
</dbReference>
<dbReference type="PANTHER" id="PTHR24421">
    <property type="entry name" value="NITRATE/NITRITE SENSOR PROTEIN NARX-RELATED"/>
    <property type="match status" value="1"/>
</dbReference>
<evidence type="ECO:0000256" key="4">
    <source>
        <dbReference type="SAM" id="Phobius"/>
    </source>
</evidence>
<evidence type="ECO:0000256" key="2">
    <source>
        <dbReference type="ARBA" id="ARBA00022777"/>
    </source>
</evidence>
<dbReference type="InterPro" id="IPR011712">
    <property type="entry name" value="Sig_transdc_His_kin_sub3_dim/P"/>
</dbReference>
<organism evidence="6 7">
    <name type="scientific">Microbispora oryzae</name>
    <dbReference type="NCBI Taxonomy" id="2806554"/>
    <lineage>
        <taxon>Bacteria</taxon>
        <taxon>Bacillati</taxon>
        <taxon>Actinomycetota</taxon>
        <taxon>Actinomycetes</taxon>
        <taxon>Streptosporangiales</taxon>
        <taxon>Streptosporangiaceae</taxon>
        <taxon>Microbispora</taxon>
    </lineage>
</organism>
<dbReference type="Pfam" id="PF07730">
    <property type="entry name" value="HisKA_3"/>
    <property type="match status" value="1"/>
</dbReference>
<protein>
    <recommendedName>
        <fullName evidence="5">Signal transduction histidine kinase subgroup 3 dimerisation and phosphoacceptor domain-containing protein</fullName>
    </recommendedName>
</protein>
<dbReference type="GO" id="GO:0016020">
    <property type="term" value="C:membrane"/>
    <property type="evidence" value="ECO:0007669"/>
    <property type="project" value="InterPro"/>
</dbReference>
<keyword evidence="4" id="KW-0472">Membrane</keyword>
<dbReference type="InterPro" id="IPR050482">
    <property type="entry name" value="Sensor_HK_TwoCompSys"/>
</dbReference>
<keyword evidence="3" id="KW-0902">Two-component regulatory system</keyword>
<dbReference type="Proteomes" id="UP000674234">
    <property type="component" value="Unassembled WGS sequence"/>
</dbReference>
<evidence type="ECO:0000256" key="3">
    <source>
        <dbReference type="ARBA" id="ARBA00023012"/>
    </source>
</evidence>
<dbReference type="Gene3D" id="3.30.565.10">
    <property type="entry name" value="Histidine kinase-like ATPase, C-terminal domain"/>
    <property type="match status" value="1"/>
</dbReference>
<evidence type="ECO:0000256" key="1">
    <source>
        <dbReference type="ARBA" id="ARBA00022679"/>
    </source>
</evidence>
<gene>
    <name evidence="6" type="ORF">JOL79_07360</name>
</gene>
<dbReference type="PANTHER" id="PTHR24421:SF63">
    <property type="entry name" value="SENSOR HISTIDINE KINASE DESK"/>
    <property type="match status" value="1"/>
</dbReference>
<dbReference type="CDD" id="cd16917">
    <property type="entry name" value="HATPase_UhpB-NarQ-NarX-like"/>
    <property type="match status" value="1"/>
</dbReference>
<dbReference type="AlphaFoldDB" id="A0A941AH25"/>
<dbReference type="InterPro" id="IPR036890">
    <property type="entry name" value="HATPase_C_sf"/>
</dbReference>
<evidence type="ECO:0000259" key="5">
    <source>
        <dbReference type="Pfam" id="PF07730"/>
    </source>
</evidence>
<accession>A0A941AH25</accession>
<dbReference type="Gene3D" id="1.20.5.1930">
    <property type="match status" value="1"/>
</dbReference>
<name>A0A941AH25_9ACTN</name>
<dbReference type="EMBL" id="JAFCNB010000003">
    <property type="protein sequence ID" value="MBP2703616.1"/>
    <property type="molecule type" value="Genomic_DNA"/>
</dbReference>
<sequence length="235" mass="25368">MPTIATLTVLTLLGVSLCVTLALLLRRLRRLRATQAEAVRQAASDARERFGRDVHDLISSRLWLATLKSELAYRLADEDSPVRPALADVVRSIRQAATDIRYVTRSYQEISLTTELADARAVLRAYGAACEIETPGSALKPDVDAVLAVMVREAVTNVLRHSNATTCAIEVTERDGAVLLVVANDGADPTARPGAGSGIDNLRRRAAEFGGAVRTDVAADGWFRLTAEIPDRPLP</sequence>
<dbReference type="RefSeq" id="WP_210154915.1">
    <property type="nucleotide sequence ID" value="NZ_JAFCNB010000003.1"/>
</dbReference>
<keyword evidence="1" id="KW-0808">Transferase</keyword>
<keyword evidence="4" id="KW-0812">Transmembrane</keyword>
<keyword evidence="7" id="KW-1185">Reference proteome</keyword>
<evidence type="ECO:0000313" key="6">
    <source>
        <dbReference type="EMBL" id="MBP2703616.1"/>
    </source>
</evidence>
<dbReference type="GO" id="GO:0000155">
    <property type="term" value="F:phosphorelay sensor kinase activity"/>
    <property type="evidence" value="ECO:0007669"/>
    <property type="project" value="InterPro"/>
</dbReference>
<feature type="transmembrane region" description="Helical" evidence="4">
    <location>
        <begin position="6"/>
        <end position="25"/>
    </location>
</feature>